<accession>A0A975IZA8</accession>
<feature type="compositionally biased region" description="Acidic residues" evidence="1">
    <location>
        <begin position="769"/>
        <end position="785"/>
    </location>
</feature>
<keyword evidence="4" id="KW-1185">Reference proteome</keyword>
<evidence type="ECO:0000313" key="3">
    <source>
        <dbReference type="EMBL" id="QUE49500.1"/>
    </source>
</evidence>
<protein>
    <recommendedName>
        <fullName evidence="5">Tetratricopeptide repeat protein</fullName>
    </recommendedName>
</protein>
<gene>
    <name evidence="3" type="ORF">KBB96_11510</name>
</gene>
<reference evidence="3" key="1">
    <citation type="submission" date="2021-04" db="EMBL/GenBank/DDBJ databases">
        <title>Luteolibacter sp. 32A isolated from the skin of an Anderson's salamander (Ambystoma andersonii).</title>
        <authorList>
            <person name="Spergser J."/>
            <person name="Busse H.-J."/>
        </authorList>
    </citation>
    <scope>NUCLEOTIDE SEQUENCE</scope>
    <source>
        <strain evidence="3">32A</strain>
    </source>
</reference>
<dbReference type="KEGG" id="lamb:KBB96_11510"/>
<dbReference type="EMBL" id="CP073100">
    <property type="protein sequence ID" value="QUE49500.1"/>
    <property type="molecule type" value="Genomic_DNA"/>
</dbReference>
<organism evidence="3 4">
    <name type="scientific">Luteolibacter ambystomatis</name>
    <dbReference type="NCBI Taxonomy" id="2824561"/>
    <lineage>
        <taxon>Bacteria</taxon>
        <taxon>Pseudomonadati</taxon>
        <taxon>Verrucomicrobiota</taxon>
        <taxon>Verrucomicrobiia</taxon>
        <taxon>Verrucomicrobiales</taxon>
        <taxon>Verrucomicrobiaceae</taxon>
        <taxon>Luteolibacter</taxon>
    </lineage>
</organism>
<evidence type="ECO:0000256" key="2">
    <source>
        <dbReference type="SAM" id="SignalP"/>
    </source>
</evidence>
<dbReference type="AlphaFoldDB" id="A0A975IZA8"/>
<evidence type="ECO:0000256" key="1">
    <source>
        <dbReference type="SAM" id="MobiDB-lite"/>
    </source>
</evidence>
<feature type="region of interest" description="Disordered" evidence="1">
    <location>
        <begin position="747"/>
        <end position="785"/>
    </location>
</feature>
<proteinExistence type="predicted"/>
<evidence type="ECO:0008006" key="5">
    <source>
        <dbReference type="Google" id="ProtNLM"/>
    </source>
</evidence>
<sequence length="785" mass="89046">MNLRVLPGLLAWTFVSPFAAACGPFFPDTVLDKPQAALDVPPVSYLAELHRMAGTQMPETDEMSRSGEASTALAQIPAEVAELTRYWTEKNADPADIERLTFHYQDVRRSMLGGLNYTAARRFPTQAESMRSLPERPLNNEYPGEVADYVEAARLYGLGKNDEARALWKAILDRPISERRLRCVWAAWMLAQTAPDDDECLTWYERVDKEATAGGTDAIGLGPASMSKRARLSSDPIAKLHLYFEGFRRGDAVDVWELRRCSRELLRSASAEDLSRAAADSWVRQLVHLDLQANLDGPRDEPSSKPDPSLIPQAWLDAVRQHAQTPLPDGARLAWALYSLGRFDEAHQWLDLSVKESPLSLWLEAKFDLRAGKLDKARDHLGAAIRILEAQKNWDPANPPQRGYWAGNLRERFQKTQGRLLADAGLVALGREDYPSALQFLSQGGYAADAAYVAEHLLSTSSLLKHVKTVAPRFSDKPAGKGDYFDCYFDSTPPEVDPATCLEPNRVGVYRWLKNPDNRLRYELARRLAREDRLNEAVPFMPPQLDKVFRHYAALDRAAKSGRYKGSVLAAILWRQAKIHRWWGAQLFSTDSFPDNGIYEWDFPFPELQDMRTFRNGWAMEWSGGSRYQGIARFVAARTEQEKAVPLVRAEEIRRLSIPRLKYDHRYHYRSVAADLAWNAAKLLPNDDPQLALLYNTAGRWVENSNPDMADRFYETMLKRCPNTEIAGTAITRRWFVRDVPPLKELSGLPAKLMPKPFENGWKPRDPNENLEPEPTDVTDPDENR</sequence>
<evidence type="ECO:0000313" key="4">
    <source>
        <dbReference type="Proteomes" id="UP000676169"/>
    </source>
</evidence>
<dbReference type="Proteomes" id="UP000676169">
    <property type="component" value="Chromosome"/>
</dbReference>
<feature type="signal peptide" evidence="2">
    <location>
        <begin position="1"/>
        <end position="21"/>
    </location>
</feature>
<dbReference type="RefSeq" id="WP_211629589.1">
    <property type="nucleotide sequence ID" value="NZ_CP073100.1"/>
</dbReference>
<dbReference type="PROSITE" id="PS51257">
    <property type="entry name" value="PROKAR_LIPOPROTEIN"/>
    <property type="match status" value="1"/>
</dbReference>
<name>A0A975IZA8_9BACT</name>
<keyword evidence="2" id="KW-0732">Signal</keyword>
<feature type="chain" id="PRO_5037239416" description="Tetratricopeptide repeat protein" evidence="2">
    <location>
        <begin position="22"/>
        <end position="785"/>
    </location>
</feature>